<feature type="region of interest" description="Disordered" evidence="1">
    <location>
        <begin position="1"/>
        <end position="30"/>
    </location>
</feature>
<evidence type="ECO:0000313" key="2">
    <source>
        <dbReference type="EMBL" id="KAI7813485.1"/>
    </source>
</evidence>
<keyword evidence="3" id="KW-1185">Reference proteome</keyword>
<dbReference type="Proteomes" id="UP001059041">
    <property type="component" value="Linkage Group LG2"/>
</dbReference>
<comment type="caution">
    <text evidence="2">The sequence shown here is derived from an EMBL/GenBank/DDBJ whole genome shotgun (WGS) entry which is preliminary data.</text>
</comment>
<dbReference type="AlphaFoldDB" id="A0A9W7X4A0"/>
<feature type="non-terminal residue" evidence="2">
    <location>
        <position position="62"/>
    </location>
</feature>
<dbReference type="EMBL" id="JAFHDT010000002">
    <property type="protein sequence ID" value="KAI7813485.1"/>
    <property type="molecule type" value="Genomic_DNA"/>
</dbReference>
<proteinExistence type="predicted"/>
<protein>
    <submittedName>
        <fullName evidence="2">Uncharacterized protein</fullName>
    </submittedName>
</protein>
<name>A0A9W7X4A0_TRIRA</name>
<evidence type="ECO:0000256" key="1">
    <source>
        <dbReference type="SAM" id="MobiDB-lite"/>
    </source>
</evidence>
<evidence type="ECO:0000313" key="3">
    <source>
        <dbReference type="Proteomes" id="UP001059041"/>
    </source>
</evidence>
<sequence>APFMPTMHQLADEQEDLDNMDESRKATRSGRTITKKITNTTPIIMFYLHARGFSLKIQQGHQ</sequence>
<gene>
    <name evidence="2" type="ORF">IRJ41_017986</name>
</gene>
<reference evidence="2" key="1">
    <citation type="submission" date="2021-02" db="EMBL/GenBank/DDBJ databases">
        <title>Comparative genomics reveals that relaxation of natural selection precedes convergent phenotypic evolution of cavefish.</title>
        <authorList>
            <person name="Peng Z."/>
        </authorList>
    </citation>
    <scope>NUCLEOTIDE SEQUENCE</scope>
    <source>
        <tissue evidence="2">Muscle</tissue>
    </source>
</reference>
<organism evidence="2 3">
    <name type="scientific">Triplophysa rosa</name>
    <name type="common">Cave loach</name>
    <dbReference type="NCBI Taxonomy" id="992332"/>
    <lineage>
        <taxon>Eukaryota</taxon>
        <taxon>Metazoa</taxon>
        <taxon>Chordata</taxon>
        <taxon>Craniata</taxon>
        <taxon>Vertebrata</taxon>
        <taxon>Euteleostomi</taxon>
        <taxon>Actinopterygii</taxon>
        <taxon>Neopterygii</taxon>
        <taxon>Teleostei</taxon>
        <taxon>Ostariophysi</taxon>
        <taxon>Cypriniformes</taxon>
        <taxon>Nemacheilidae</taxon>
        <taxon>Triplophysa</taxon>
    </lineage>
</organism>
<accession>A0A9W7X4A0</accession>